<name>A0A7J8YZG0_9ROSI</name>
<keyword evidence="2" id="KW-1185">Reference proteome</keyword>
<protein>
    <submittedName>
        <fullName evidence="1">Uncharacterized protein</fullName>
    </submittedName>
</protein>
<sequence>MTVPKGHFAVCLEKLKRRDLLSCSPS</sequence>
<gene>
    <name evidence="1" type="ORF">Golax_017129</name>
</gene>
<proteinExistence type="predicted"/>
<dbReference type="AlphaFoldDB" id="A0A7J8YZG0"/>
<comment type="caution">
    <text evidence="1">The sequence shown here is derived from an EMBL/GenBank/DDBJ whole genome shotgun (WGS) entry which is preliminary data.</text>
</comment>
<reference evidence="1 2" key="1">
    <citation type="journal article" date="2019" name="Genome Biol. Evol.">
        <title>Insights into the evolution of the New World diploid cottons (Gossypium, subgenus Houzingenia) based on genome sequencing.</title>
        <authorList>
            <person name="Grover C.E."/>
            <person name="Arick M.A. 2nd"/>
            <person name="Thrash A."/>
            <person name="Conover J.L."/>
            <person name="Sanders W.S."/>
            <person name="Peterson D.G."/>
            <person name="Frelichowski J.E."/>
            <person name="Scheffler J.A."/>
            <person name="Scheffler B.E."/>
            <person name="Wendel J.F."/>
        </authorList>
    </citation>
    <scope>NUCLEOTIDE SEQUENCE [LARGE SCALE GENOMIC DNA]</scope>
    <source>
        <strain evidence="1">4</strain>
        <tissue evidence="1">Leaf</tissue>
    </source>
</reference>
<evidence type="ECO:0000313" key="1">
    <source>
        <dbReference type="EMBL" id="MBA0704903.1"/>
    </source>
</evidence>
<accession>A0A7J8YZG0</accession>
<dbReference type="EMBL" id="JABEZV010000001">
    <property type="protein sequence ID" value="MBA0704903.1"/>
    <property type="molecule type" value="Genomic_DNA"/>
</dbReference>
<evidence type="ECO:0000313" key="2">
    <source>
        <dbReference type="Proteomes" id="UP000593574"/>
    </source>
</evidence>
<dbReference type="Proteomes" id="UP000593574">
    <property type="component" value="Unassembled WGS sequence"/>
</dbReference>
<organism evidence="1 2">
    <name type="scientific">Gossypium laxum</name>
    <dbReference type="NCBI Taxonomy" id="34288"/>
    <lineage>
        <taxon>Eukaryota</taxon>
        <taxon>Viridiplantae</taxon>
        <taxon>Streptophyta</taxon>
        <taxon>Embryophyta</taxon>
        <taxon>Tracheophyta</taxon>
        <taxon>Spermatophyta</taxon>
        <taxon>Magnoliopsida</taxon>
        <taxon>eudicotyledons</taxon>
        <taxon>Gunneridae</taxon>
        <taxon>Pentapetalae</taxon>
        <taxon>rosids</taxon>
        <taxon>malvids</taxon>
        <taxon>Malvales</taxon>
        <taxon>Malvaceae</taxon>
        <taxon>Malvoideae</taxon>
        <taxon>Gossypium</taxon>
    </lineage>
</organism>